<protein>
    <submittedName>
        <fullName evidence="3">Uncharacterized protein</fullName>
    </submittedName>
</protein>
<name>A0A914Z0Z8_9BILA</name>
<proteinExistence type="predicted"/>
<sequence>MKKNQEIDAGIFVKGKTHNIDPIGYGGAKDPATLQSNEPIRPKRNVGETNKLEYPIAIQWTIPEYRLMALKGNPSGHLSSASFNISKIPGLQYYIGISPNIIEEGTDQGETWIYLSLQNFGEKIIEANF</sequence>
<keyword evidence="2" id="KW-1185">Reference proteome</keyword>
<evidence type="ECO:0000256" key="1">
    <source>
        <dbReference type="SAM" id="MobiDB-lite"/>
    </source>
</evidence>
<evidence type="ECO:0000313" key="3">
    <source>
        <dbReference type="WBParaSite" id="PSU_v2.g5801.t1"/>
    </source>
</evidence>
<dbReference type="WBParaSite" id="PSU_v2.g5801.t1">
    <property type="protein sequence ID" value="PSU_v2.g5801.t1"/>
    <property type="gene ID" value="PSU_v2.g5801"/>
</dbReference>
<organism evidence="2 3">
    <name type="scientific">Panagrolaimus superbus</name>
    <dbReference type="NCBI Taxonomy" id="310955"/>
    <lineage>
        <taxon>Eukaryota</taxon>
        <taxon>Metazoa</taxon>
        <taxon>Ecdysozoa</taxon>
        <taxon>Nematoda</taxon>
        <taxon>Chromadorea</taxon>
        <taxon>Rhabditida</taxon>
        <taxon>Tylenchina</taxon>
        <taxon>Panagrolaimomorpha</taxon>
        <taxon>Panagrolaimoidea</taxon>
        <taxon>Panagrolaimidae</taxon>
        <taxon>Panagrolaimus</taxon>
    </lineage>
</organism>
<dbReference type="Proteomes" id="UP000887577">
    <property type="component" value="Unplaced"/>
</dbReference>
<reference evidence="3" key="1">
    <citation type="submission" date="2022-11" db="UniProtKB">
        <authorList>
            <consortium name="WormBaseParasite"/>
        </authorList>
    </citation>
    <scope>IDENTIFICATION</scope>
</reference>
<evidence type="ECO:0000313" key="2">
    <source>
        <dbReference type="Proteomes" id="UP000887577"/>
    </source>
</evidence>
<dbReference type="AlphaFoldDB" id="A0A914Z0Z8"/>
<accession>A0A914Z0Z8</accession>
<feature type="region of interest" description="Disordered" evidence="1">
    <location>
        <begin position="24"/>
        <end position="46"/>
    </location>
</feature>